<proteinExistence type="predicted"/>
<evidence type="ECO:0000313" key="1">
    <source>
        <dbReference type="EMBL" id="DAZ90704.1"/>
    </source>
</evidence>
<protein>
    <submittedName>
        <fullName evidence="1">Protein 3</fullName>
    </submittedName>
</protein>
<name>A0A9N6YJA2_9RHAB</name>
<sequence>MSHSFKWNPEYNPITSNTMGSWSKNPSNQAEEEIAELGALCPMDKVHPVFDPSLPMDVPDYTTSWTYSWQMKIKKGVSLINLNDLSFAKKMIKELSRSRKMYKTEIHVLWISHLPPNLYRESVTINLNFEPATEADKKLLSKNTLPAYLYAHNIFYPGHSIELWNSQIPWSIKIDHTEIKVDPKYTMGELHIKIVGTQTEAPQMEQQKKSQLIAMCTLSDPIVGITLDRPRKPSTKWMEGYAKRGVNTRARQEKLMRLMESGVNLEAAALLGKLESIIQHVPDDLLRKCGDPDACKMIEAEVIKAVRGKKKRD</sequence>
<dbReference type="EMBL" id="BK061763">
    <property type="protein sequence ID" value="DAZ90704.1"/>
    <property type="molecule type" value="Viral_cRNA"/>
</dbReference>
<reference evidence="1" key="1">
    <citation type="journal article" date="2022" name="bioRxiv">
        <title>Unlocking the hidden genetic diversity of varicosaviruses, the neglected plant rhabdoviruses.</title>
        <authorList>
            <person name="Bejerman N."/>
            <person name="Dietzgen R.G."/>
            <person name="Debat H."/>
        </authorList>
    </citation>
    <scope>NUCLEOTIDE SEQUENCE</scope>
</reference>
<organism evidence="1">
    <name type="scientific">Cupressus virus 1</name>
    <dbReference type="NCBI Taxonomy" id="2977965"/>
    <lineage>
        <taxon>Viruses</taxon>
        <taxon>Riboviria</taxon>
        <taxon>Orthornavirae</taxon>
        <taxon>Negarnaviricota</taxon>
        <taxon>Haploviricotina</taxon>
        <taxon>Monjiviricetes</taxon>
        <taxon>Mononegavirales</taxon>
        <taxon>Rhabdoviridae</taxon>
        <taxon>Betarhabdovirinae</taxon>
        <taxon>Alphagymnorhavirus</taxon>
        <taxon>Alphagymnorhavirus cupressi</taxon>
    </lineage>
</organism>
<accession>A0A9N6YJA2</accession>